<proteinExistence type="predicted"/>
<accession>A0ACD4ZWI8</accession>
<evidence type="ECO:0000313" key="1">
    <source>
        <dbReference type="EMBL" id="WSC02774.1"/>
    </source>
</evidence>
<dbReference type="Proteomes" id="UP001348369">
    <property type="component" value="Chromosome"/>
</dbReference>
<organism evidence="1 2">
    <name type="scientific">Streptomyces scopuliridis</name>
    <dbReference type="NCBI Taxonomy" id="452529"/>
    <lineage>
        <taxon>Bacteria</taxon>
        <taxon>Bacillati</taxon>
        <taxon>Actinomycetota</taxon>
        <taxon>Actinomycetes</taxon>
        <taxon>Kitasatosporales</taxon>
        <taxon>Streptomycetaceae</taxon>
        <taxon>Streptomyces</taxon>
    </lineage>
</organism>
<sequence>MRHSIRITTAAVLGAFALASLAGCSDSGATDTGKAEPIVATTSAAALPPPRSAPSPAATLSAPPKQGEVRVEEGPFTDRVRLTRLALTGESAVGGHLVITSDVSDVLALELRAAYYDAEGRLIGTGSFEYQEEGHDAQGGEHHDGPRAAGEGIDFTVPAAKRTGTGTGTAIAAVLSVPVLVNE</sequence>
<reference evidence="1" key="1">
    <citation type="submission" date="2022-10" db="EMBL/GenBank/DDBJ databases">
        <title>The complete genomes of actinobacterial strains from the NBC collection.</title>
        <authorList>
            <person name="Joergensen T.S."/>
            <person name="Alvarez Arevalo M."/>
            <person name="Sterndorff E.B."/>
            <person name="Faurdal D."/>
            <person name="Vuksanovic O."/>
            <person name="Mourched A.-S."/>
            <person name="Charusanti P."/>
            <person name="Shaw S."/>
            <person name="Blin K."/>
            <person name="Weber T."/>
        </authorList>
    </citation>
    <scope>NUCLEOTIDE SEQUENCE</scope>
    <source>
        <strain evidence="1">NBC 01771</strain>
    </source>
</reference>
<protein>
    <submittedName>
        <fullName evidence="1">Uncharacterized protein</fullName>
    </submittedName>
</protein>
<name>A0ACD4ZWI8_9ACTN</name>
<dbReference type="EMBL" id="CP109109">
    <property type="protein sequence ID" value="WSC02774.1"/>
    <property type="molecule type" value="Genomic_DNA"/>
</dbReference>
<keyword evidence="2" id="KW-1185">Reference proteome</keyword>
<evidence type="ECO:0000313" key="2">
    <source>
        <dbReference type="Proteomes" id="UP001348369"/>
    </source>
</evidence>
<gene>
    <name evidence="1" type="ORF">OG835_41205</name>
</gene>